<proteinExistence type="predicted"/>
<evidence type="ECO:0000313" key="1">
    <source>
        <dbReference type="EMBL" id="BBM83067.1"/>
    </source>
</evidence>
<accession>A0A5S9IK82</accession>
<dbReference type="Proteomes" id="UP000326354">
    <property type="component" value="Chromosome"/>
</dbReference>
<reference evidence="1 2" key="1">
    <citation type="submission" date="2019-08" db="EMBL/GenBank/DDBJ databases">
        <title>Complete genome sequence of Candidatus Uab amorphum.</title>
        <authorList>
            <person name="Shiratori T."/>
            <person name="Suzuki S."/>
            <person name="Kakizawa Y."/>
            <person name="Ishida K."/>
        </authorList>
    </citation>
    <scope>NUCLEOTIDE SEQUENCE [LARGE SCALE GENOMIC DNA]</scope>
    <source>
        <strain evidence="1 2">SRT547</strain>
    </source>
</reference>
<keyword evidence="2" id="KW-1185">Reference proteome</keyword>
<name>A0A5S9IK82_UABAM</name>
<dbReference type="EMBL" id="AP019860">
    <property type="protein sequence ID" value="BBM83067.1"/>
    <property type="molecule type" value="Genomic_DNA"/>
</dbReference>
<organism evidence="1 2">
    <name type="scientific">Uabimicrobium amorphum</name>
    <dbReference type="NCBI Taxonomy" id="2596890"/>
    <lineage>
        <taxon>Bacteria</taxon>
        <taxon>Pseudomonadati</taxon>
        <taxon>Planctomycetota</taxon>
        <taxon>Candidatus Uabimicrobiia</taxon>
        <taxon>Candidatus Uabimicrobiales</taxon>
        <taxon>Candidatus Uabimicrobiaceae</taxon>
        <taxon>Candidatus Uabimicrobium</taxon>
    </lineage>
</organism>
<dbReference type="KEGG" id="uam:UABAM_01417"/>
<dbReference type="AlphaFoldDB" id="A0A5S9IK82"/>
<evidence type="ECO:0000313" key="2">
    <source>
        <dbReference type="Proteomes" id="UP000326354"/>
    </source>
</evidence>
<gene>
    <name evidence="1" type="ORF">UABAM_01417</name>
</gene>
<protein>
    <submittedName>
        <fullName evidence="1">Uncharacterized protein</fullName>
    </submittedName>
</protein>
<sequence length="72" mass="8727">MRCPTGAQWGSNRRSRLWGHQILAYPYTREFLYLRTKKCHLCENKDGIHRIQIYFIFLLQTNSYLRATQHIL</sequence>